<dbReference type="AlphaFoldDB" id="A0A1I7ZMV9"/>
<evidence type="ECO:0000256" key="1">
    <source>
        <dbReference type="SAM" id="MobiDB-lite"/>
    </source>
</evidence>
<protein>
    <submittedName>
        <fullName evidence="4">LEM domain-containing protein</fullName>
    </submittedName>
</protein>
<dbReference type="WBParaSite" id="L893_g28132.t1">
    <property type="protein sequence ID" value="L893_g28132.t1"/>
    <property type="gene ID" value="L893_g28132"/>
</dbReference>
<dbReference type="InterPro" id="IPR051656">
    <property type="entry name" value="LEM_domain"/>
</dbReference>
<accession>A0A1I7ZMV9</accession>
<sequence length="512" mass="56688">MKEVVFSFLDCVLRWDLGNTKDCTCSKGCQNLVHRCHPELQQAETSVEVASRVLKVLKALKKATIGSVDYGIESMIQFTALWFLFMRLVEREGPAEAEGLSVMLGESLTSRLVTSWLMTEEGTRKQRTTPLYTSRPMFGKKNLHTGRIRQSPQSIYYIPQKADGQTATARQTIRQSCNQPTDLESTLINECQMPRGMSHRLLGRDVDVSVTLHVCKTSTCFHRETSVFERGKEVAVTMSDVASLTDAELRKELASMGYNSGAVTGTTRKLYEKKLLKMRAEHQKSAKPVGKVAAVKVAQATPPPVPKLTSTPKTTPPRERPIPRPAEPTPVSSAEESNSSWKHDRQVETSKSSFTTMRSNAFIVDTPTPPKPKPKAPTTYYKPSPRQPEPSPTPLSTIHGFDDSLDRLTDKAMRSSFTSIRSNAYQDRTPTPPRASAGLLAKYLPSSSKSFKNLGDTSGDDTDDDGHTESCRQIDPTVTSQNMCLCDTSYFIPPASKSHVKLAVRRQAPATI</sequence>
<proteinExistence type="predicted"/>
<name>A0A1I7ZMV9_9BILA</name>
<organism evidence="3 4">
    <name type="scientific">Steinernema glaseri</name>
    <dbReference type="NCBI Taxonomy" id="37863"/>
    <lineage>
        <taxon>Eukaryota</taxon>
        <taxon>Metazoa</taxon>
        <taxon>Ecdysozoa</taxon>
        <taxon>Nematoda</taxon>
        <taxon>Chromadorea</taxon>
        <taxon>Rhabditida</taxon>
        <taxon>Tylenchina</taxon>
        <taxon>Panagrolaimomorpha</taxon>
        <taxon>Strongyloidoidea</taxon>
        <taxon>Steinernematidae</taxon>
        <taxon>Steinernema</taxon>
    </lineage>
</organism>
<dbReference type="SMART" id="SM00540">
    <property type="entry name" value="LEM"/>
    <property type="match status" value="1"/>
</dbReference>
<feature type="region of interest" description="Disordered" evidence="1">
    <location>
        <begin position="297"/>
        <end position="402"/>
    </location>
</feature>
<dbReference type="InterPro" id="IPR011015">
    <property type="entry name" value="LEM/LEM-like_dom_sf"/>
</dbReference>
<dbReference type="PANTHER" id="PTHR12019:SF9">
    <property type="entry name" value="THYMOPOIETIN"/>
    <property type="match status" value="1"/>
</dbReference>
<dbReference type="CDD" id="cd12940">
    <property type="entry name" value="LEM_LAP2_LEMD1"/>
    <property type="match status" value="1"/>
</dbReference>
<evidence type="ECO:0000313" key="4">
    <source>
        <dbReference type="WBParaSite" id="L893_g28132.t1"/>
    </source>
</evidence>
<reference evidence="4" key="1">
    <citation type="submission" date="2016-11" db="UniProtKB">
        <authorList>
            <consortium name="WormBaseParasite"/>
        </authorList>
    </citation>
    <scope>IDENTIFICATION</scope>
</reference>
<keyword evidence="3" id="KW-1185">Reference proteome</keyword>
<feature type="region of interest" description="Disordered" evidence="1">
    <location>
        <begin position="450"/>
        <end position="474"/>
    </location>
</feature>
<dbReference type="FunFam" id="1.10.720.40:FF:000001">
    <property type="entry name" value="LEM domain containing 2, isoform CRA_a"/>
    <property type="match status" value="1"/>
</dbReference>
<dbReference type="Proteomes" id="UP000095287">
    <property type="component" value="Unplaced"/>
</dbReference>
<dbReference type="PANTHER" id="PTHR12019">
    <property type="entry name" value="LAMINA-ASSOCIATED POLYPEPTIDE THYMOPOIETIN"/>
    <property type="match status" value="1"/>
</dbReference>
<dbReference type="Gene3D" id="1.10.720.40">
    <property type="match status" value="1"/>
</dbReference>
<dbReference type="PROSITE" id="PS50954">
    <property type="entry name" value="LEM"/>
    <property type="match status" value="1"/>
</dbReference>
<feature type="domain" description="LEM" evidence="2">
    <location>
        <begin position="238"/>
        <end position="282"/>
    </location>
</feature>
<evidence type="ECO:0000259" key="2">
    <source>
        <dbReference type="PROSITE" id="PS50954"/>
    </source>
</evidence>
<dbReference type="InterPro" id="IPR003887">
    <property type="entry name" value="LEM_dom"/>
</dbReference>
<dbReference type="SUPFAM" id="SSF63451">
    <property type="entry name" value="LEM domain"/>
    <property type="match status" value="1"/>
</dbReference>
<dbReference type="Pfam" id="PF03020">
    <property type="entry name" value="LEM"/>
    <property type="match status" value="1"/>
</dbReference>
<feature type="compositionally biased region" description="Polar residues" evidence="1">
    <location>
        <begin position="331"/>
        <end position="340"/>
    </location>
</feature>
<feature type="compositionally biased region" description="Polar residues" evidence="1">
    <location>
        <begin position="349"/>
        <end position="359"/>
    </location>
</feature>
<evidence type="ECO:0000313" key="3">
    <source>
        <dbReference type="Proteomes" id="UP000095287"/>
    </source>
</evidence>